<comment type="caution">
    <text evidence="1">The sequence shown here is derived from an EMBL/GenBank/DDBJ whole genome shotgun (WGS) entry which is preliminary data.</text>
</comment>
<evidence type="ECO:0000313" key="2">
    <source>
        <dbReference type="Proteomes" id="UP001558632"/>
    </source>
</evidence>
<dbReference type="Proteomes" id="UP001558632">
    <property type="component" value="Unassembled WGS sequence"/>
</dbReference>
<dbReference type="GO" id="GO:0004386">
    <property type="term" value="F:helicase activity"/>
    <property type="evidence" value="ECO:0007669"/>
    <property type="project" value="UniProtKB-KW"/>
</dbReference>
<accession>A0ABR3L2U8</accession>
<keyword evidence="1" id="KW-0067">ATP-binding</keyword>
<dbReference type="EMBL" id="JBEUSY010000042">
    <property type="protein sequence ID" value="KAL1246014.1"/>
    <property type="molecule type" value="Genomic_DNA"/>
</dbReference>
<protein>
    <submittedName>
        <fullName evidence="1">ATP-dependent helicase/nuclease subunit</fullName>
    </submittedName>
</protein>
<keyword evidence="1" id="KW-0547">Nucleotide-binding</keyword>
<evidence type="ECO:0000313" key="1">
    <source>
        <dbReference type="EMBL" id="KAL1246014.1"/>
    </source>
</evidence>
<organism evidence="1 2">
    <name type="scientific">Trichinella spiralis</name>
    <name type="common">Trichina worm</name>
    <dbReference type="NCBI Taxonomy" id="6334"/>
    <lineage>
        <taxon>Eukaryota</taxon>
        <taxon>Metazoa</taxon>
        <taxon>Ecdysozoa</taxon>
        <taxon>Nematoda</taxon>
        <taxon>Enoplea</taxon>
        <taxon>Dorylaimia</taxon>
        <taxon>Trichinellida</taxon>
        <taxon>Trichinellidae</taxon>
        <taxon>Trichinella</taxon>
    </lineage>
</organism>
<gene>
    <name evidence="1" type="ORF">TSPI_10768</name>
</gene>
<keyword evidence="2" id="KW-1185">Reference proteome</keyword>
<proteinExistence type="predicted"/>
<name>A0ABR3L2U8_TRISP</name>
<keyword evidence="1" id="KW-0347">Helicase</keyword>
<reference evidence="1 2" key="1">
    <citation type="submission" date="2024-07" db="EMBL/GenBank/DDBJ databases">
        <title>Enhanced genomic and transcriptomic resources for Trichinella pseudospiralis and T. spiralis underpin the discovery of pronounced molecular differences between stages and species.</title>
        <authorList>
            <person name="Pasi K.K."/>
            <person name="La Rosa G."/>
            <person name="Gomez-Morales M.A."/>
            <person name="Tosini F."/>
            <person name="Sumanam S."/>
            <person name="Young N.D."/>
            <person name="Chang B.C."/>
            <person name="Robin G.B."/>
        </authorList>
    </citation>
    <scope>NUCLEOTIDE SEQUENCE [LARGE SCALE GENOMIC DNA]</scope>
    <source>
        <strain evidence="1">ISS534</strain>
    </source>
</reference>
<keyword evidence="1" id="KW-0378">Hydrolase</keyword>
<sequence>MWIPIASTEATTNGSLFANKLVGQLLLVLFVHYEHCRIKLLKEINNVGHFMLQMNERNHANTDEVYPFNSKQEIDYT</sequence>